<comment type="similarity">
    <text evidence="5">Belongs to the RNase Y family.</text>
</comment>
<evidence type="ECO:0000313" key="10">
    <source>
        <dbReference type="Proteomes" id="UP000228781"/>
    </source>
</evidence>
<keyword evidence="3 5" id="KW-0378">Hydrolase</keyword>
<dbReference type="GO" id="GO:0004521">
    <property type="term" value="F:RNA endonuclease activity"/>
    <property type="evidence" value="ECO:0007669"/>
    <property type="project" value="UniProtKB-UniRule"/>
</dbReference>
<dbReference type="PANTHER" id="PTHR12826">
    <property type="entry name" value="RIBONUCLEASE Y"/>
    <property type="match status" value="1"/>
</dbReference>
<dbReference type="InterPro" id="IPR004087">
    <property type="entry name" value="KH_dom"/>
</dbReference>
<dbReference type="EMBL" id="PFSK01000014">
    <property type="protein sequence ID" value="PJC22963.1"/>
    <property type="molecule type" value="Genomic_DNA"/>
</dbReference>
<dbReference type="CDD" id="cd00077">
    <property type="entry name" value="HDc"/>
    <property type="match status" value="1"/>
</dbReference>
<evidence type="ECO:0000313" key="9">
    <source>
        <dbReference type="EMBL" id="PJC22963.1"/>
    </source>
</evidence>
<sequence>MVDKKTKESSTSSAKSADKISIEELRERYLKELEKVSNLSREDARKKLLKELEQDLENEKARRIAEVEEEIKAVVSERAKDILVSAMERSSTDYVAEYTVSVVNLPSEDWKGKIIGKEGRNIRALERATGVEFDLEEAPNAVRLSSFDSVRRYIAKLALEQLIKDERIQPERIEETVAKVKERVEEEIKKEGEKIALEAGLGGLPSGIIELLGRYKFRTSYGQNLAKHSLEMVKLGAYLAAEVGADVGLTKTACLLHDIGKVATGAAEEGHVKLGRKILERFNFPEKLINAAVSHHEDEEKKSVEAELVYIADATSGARPGARYEDFEGYVKRIEELENIAKSFPGVEDAYAISAGRVVRVIVKPQEISDETAAKLVHDISEKIGKEIVSPGGVKVVVIRESRFEETA</sequence>
<dbReference type="PROSITE" id="PS50084">
    <property type="entry name" value="KH_TYPE_1"/>
    <property type="match status" value="1"/>
</dbReference>
<evidence type="ECO:0000256" key="7">
    <source>
        <dbReference type="SAM" id="Coils"/>
    </source>
</evidence>
<keyword evidence="7" id="KW-0175">Coiled coil</keyword>
<dbReference type="GO" id="GO:0005886">
    <property type="term" value="C:plasma membrane"/>
    <property type="evidence" value="ECO:0007669"/>
    <property type="project" value="UniProtKB-UniRule"/>
</dbReference>
<dbReference type="InterPro" id="IPR015946">
    <property type="entry name" value="KH_dom-like_a/b"/>
</dbReference>
<evidence type="ECO:0000256" key="5">
    <source>
        <dbReference type="HAMAP-Rule" id="MF_00335"/>
    </source>
</evidence>
<dbReference type="GO" id="GO:0003723">
    <property type="term" value="F:RNA binding"/>
    <property type="evidence" value="ECO:0007669"/>
    <property type="project" value="UniProtKB-UniRule"/>
</dbReference>
<dbReference type="InterPro" id="IPR006675">
    <property type="entry name" value="HDIG_dom"/>
</dbReference>
<evidence type="ECO:0000256" key="1">
    <source>
        <dbReference type="ARBA" id="ARBA00022722"/>
    </source>
</evidence>
<dbReference type="NCBIfam" id="TIGR03319">
    <property type="entry name" value="RNase_Y"/>
    <property type="match status" value="1"/>
</dbReference>
<evidence type="ECO:0000256" key="3">
    <source>
        <dbReference type="ARBA" id="ARBA00022801"/>
    </source>
</evidence>
<keyword evidence="1 5" id="KW-0540">Nuclease</keyword>
<keyword evidence="4 5" id="KW-0694">RNA-binding</keyword>
<dbReference type="PANTHER" id="PTHR12826:SF15">
    <property type="entry name" value="RIBONUCLEASE Y"/>
    <property type="match status" value="1"/>
</dbReference>
<dbReference type="InterPro" id="IPR006674">
    <property type="entry name" value="HD_domain"/>
</dbReference>
<dbReference type="InterPro" id="IPR004088">
    <property type="entry name" value="KH_dom_type_1"/>
</dbReference>
<accession>A0A2M8EJP4</accession>
<dbReference type="HAMAP" id="MF_00335">
    <property type="entry name" value="RNase_Y"/>
    <property type="match status" value="1"/>
</dbReference>
<evidence type="ECO:0000256" key="4">
    <source>
        <dbReference type="ARBA" id="ARBA00022884"/>
    </source>
</evidence>
<dbReference type="Proteomes" id="UP000228781">
    <property type="component" value="Unassembled WGS sequence"/>
</dbReference>
<dbReference type="InterPro" id="IPR003607">
    <property type="entry name" value="HD/PDEase_dom"/>
</dbReference>
<evidence type="ECO:0000256" key="6">
    <source>
        <dbReference type="NCBIfam" id="TIGR03319"/>
    </source>
</evidence>
<gene>
    <name evidence="5 9" type="primary">rny</name>
    <name evidence="9" type="ORF">CO059_01105</name>
</gene>
<dbReference type="Pfam" id="PF01966">
    <property type="entry name" value="HD"/>
    <property type="match status" value="1"/>
</dbReference>
<dbReference type="SUPFAM" id="SSF54791">
    <property type="entry name" value="Eukaryotic type KH-domain (KH-domain type I)"/>
    <property type="match status" value="1"/>
</dbReference>
<protein>
    <recommendedName>
        <fullName evidence="5 6">Ribonuclease Y</fullName>
        <shortName evidence="5">RNase Y</shortName>
        <ecNumber evidence="5 6">3.1.-.-</ecNumber>
    </recommendedName>
</protein>
<keyword evidence="2 5" id="KW-0255">Endonuclease</keyword>
<dbReference type="EC" id="3.1.-.-" evidence="5 6"/>
<feature type="domain" description="HD" evidence="8">
    <location>
        <begin position="225"/>
        <end position="318"/>
    </location>
</feature>
<dbReference type="NCBIfam" id="TIGR00277">
    <property type="entry name" value="HDIG"/>
    <property type="match status" value="1"/>
</dbReference>
<dbReference type="GO" id="GO:0016787">
    <property type="term" value="F:hydrolase activity"/>
    <property type="evidence" value="ECO:0007669"/>
    <property type="project" value="UniProtKB-KW"/>
</dbReference>
<dbReference type="Pfam" id="PF00013">
    <property type="entry name" value="KH_1"/>
    <property type="match status" value="1"/>
</dbReference>
<comment type="caution">
    <text evidence="9">The sequence shown here is derived from an EMBL/GenBank/DDBJ whole genome shotgun (WGS) entry which is preliminary data.</text>
</comment>
<proteinExistence type="inferred from homology"/>
<name>A0A2M8EJP4_UNCKA</name>
<comment type="function">
    <text evidence="5">Endoribonuclease that initiates mRNA decay.</text>
</comment>
<dbReference type="SUPFAM" id="SSF109604">
    <property type="entry name" value="HD-domain/PDEase-like"/>
    <property type="match status" value="1"/>
</dbReference>
<organism evidence="9 10">
    <name type="scientific">candidate division WWE3 bacterium CG_4_9_14_0_2_um_filter_48_10</name>
    <dbReference type="NCBI Taxonomy" id="1975078"/>
    <lineage>
        <taxon>Bacteria</taxon>
        <taxon>Katanobacteria</taxon>
    </lineage>
</organism>
<dbReference type="CDD" id="cd22431">
    <property type="entry name" value="KH-I_RNaseY"/>
    <property type="match status" value="1"/>
</dbReference>
<dbReference type="Gene3D" id="3.30.300.20">
    <property type="match status" value="1"/>
</dbReference>
<dbReference type="AlphaFoldDB" id="A0A2M8EJP4"/>
<dbReference type="PROSITE" id="PS51831">
    <property type="entry name" value="HD"/>
    <property type="match status" value="1"/>
</dbReference>
<evidence type="ECO:0000259" key="8">
    <source>
        <dbReference type="PROSITE" id="PS51831"/>
    </source>
</evidence>
<dbReference type="GO" id="GO:0006402">
    <property type="term" value="P:mRNA catabolic process"/>
    <property type="evidence" value="ECO:0007669"/>
    <property type="project" value="UniProtKB-UniRule"/>
</dbReference>
<dbReference type="Pfam" id="PF12072">
    <property type="entry name" value="RNase_Y_N"/>
    <property type="match status" value="1"/>
</dbReference>
<dbReference type="InterPro" id="IPR017705">
    <property type="entry name" value="Ribonuclease_Y"/>
</dbReference>
<dbReference type="SMART" id="SM00471">
    <property type="entry name" value="HDc"/>
    <property type="match status" value="1"/>
</dbReference>
<dbReference type="Gene3D" id="1.10.3210.10">
    <property type="entry name" value="Hypothetical protein af1432"/>
    <property type="match status" value="1"/>
</dbReference>
<dbReference type="SMART" id="SM00322">
    <property type="entry name" value="KH"/>
    <property type="match status" value="1"/>
</dbReference>
<dbReference type="InterPro" id="IPR036612">
    <property type="entry name" value="KH_dom_type_1_sf"/>
</dbReference>
<dbReference type="InterPro" id="IPR022711">
    <property type="entry name" value="RNase_Y_N"/>
</dbReference>
<reference evidence="10" key="1">
    <citation type="submission" date="2017-09" db="EMBL/GenBank/DDBJ databases">
        <title>Depth-based differentiation of microbial function through sediment-hosted aquifers and enrichment of novel symbionts in the deep terrestrial subsurface.</title>
        <authorList>
            <person name="Probst A.J."/>
            <person name="Ladd B."/>
            <person name="Jarett J.K."/>
            <person name="Geller-Mcgrath D.E."/>
            <person name="Sieber C.M.K."/>
            <person name="Emerson J.B."/>
            <person name="Anantharaman K."/>
            <person name="Thomas B.C."/>
            <person name="Malmstrom R."/>
            <person name="Stieglmeier M."/>
            <person name="Klingl A."/>
            <person name="Woyke T."/>
            <person name="Ryan C.M."/>
            <person name="Banfield J.F."/>
        </authorList>
    </citation>
    <scope>NUCLEOTIDE SEQUENCE [LARGE SCALE GENOMIC DNA]</scope>
</reference>
<evidence type="ECO:0000256" key="2">
    <source>
        <dbReference type="ARBA" id="ARBA00022759"/>
    </source>
</evidence>
<feature type="coiled-coil region" evidence="7">
    <location>
        <begin position="22"/>
        <end position="77"/>
    </location>
</feature>